<protein>
    <submittedName>
        <fullName evidence="2">Uncharacterized protein</fullName>
    </submittedName>
</protein>
<feature type="non-terminal residue" evidence="2">
    <location>
        <position position="179"/>
    </location>
</feature>
<keyword evidence="3" id="KW-1185">Reference proteome</keyword>
<keyword evidence="1" id="KW-0812">Transmembrane</keyword>
<keyword evidence="1" id="KW-0472">Membrane</keyword>
<dbReference type="EMBL" id="JAGPNK010000001">
    <property type="protein sequence ID" value="KAH7328541.1"/>
    <property type="molecule type" value="Genomic_DNA"/>
</dbReference>
<gene>
    <name evidence="2" type="ORF">B0I35DRAFT_417665</name>
</gene>
<proteinExistence type="predicted"/>
<name>A0A8K0T375_9HYPO</name>
<accession>A0A8K0T375</accession>
<comment type="caution">
    <text evidence="2">The sequence shown here is derived from an EMBL/GenBank/DDBJ whole genome shotgun (WGS) entry which is preliminary data.</text>
</comment>
<keyword evidence="1" id="KW-1133">Transmembrane helix</keyword>
<feature type="transmembrane region" description="Helical" evidence="1">
    <location>
        <begin position="128"/>
        <end position="152"/>
    </location>
</feature>
<reference evidence="2" key="1">
    <citation type="journal article" date="2021" name="Nat. Commun.">
        <title>Genetic determinants of endophytism in the Arabidopsis root mycobiome.</title>
        <authorList>
            <person name="Mesny F."/>
            <person name="Miyauchi S."/>
            <person name="Thiergart T."/>
            <person name="Pickel B."/>
            <person name="Atanasova L."/>
            <person name="Karlsson M."/>
            <person name="Huettel B."/>
            <person name="Barry K.W."/>
            <person name="Haridas S."/>
            <person name="Chen C."/>
            <person name="Bauer D."/>
            <person name="Andreopoulos W."/>
            <person name="Pangilinan J."/>
            <person name="LaButti K."/>
            <person name="Riley R."/>
            <person name="Lipzen A."/>
            <person name="Clum A."/>
            <person name="Drula E."/>
            <person name="Henrissat B."/>
            <person name="Kohler A."/>
            <person name="Grigoriev I.V."/>
            <person name="Martin F.M."/>
            <person name="Hacquard S."/>
        </authorList>
    </citation>
    <scope>NUCLEOTIDE SEQUENCE</scope>
    <source>
        <strain evidence="2">MPI-CAGE-CH-0235</strain>
    </source>
</reference>
<evidence type="ECO:0000313" key="3">
    <source>
        <dbReference type="Proteomes" id="UP000813444"/>
    </source>
</evidence>
<dbReference type="AlphaFoldDB" id="A0A8K0T375"/>
<organism evidence="2 3">
    <name type="scientific">Stachybotrys elegans</name>
    <dbReference type="NCBI Taxonomy" id="80388"/>
    <lineage>
        <taxon>Eukaryota</taxon>
        <taxon>Fungi</taxon>
        <taxon>Dikarya</taxon>
        <taxon>Ascomycota</taxon>
        <taxon>Pezizomycotina</taxon>
        <taxon>Sordariomycetes</taxon>
        <taxon>Hypocreomycetidae</taxon>
        <taxon>Hypocreales</taxon>
        <taxon>Stachybotryaceae</taxon>
        <taxon>Stachybotrys</taxon>
    </lineage>
</organism>
<evidence type="ECO:0000256" key="1">
    <source>
        <dbReference type="SAM" id="Phobius"/>
    </source>
</evidence>
<evidence type="ECO:0000313" key="2">
    <source>
        <dbReference type="EMBL" id="KAH7328541.1"/>
    </source>
</evidence>
<dbReference type="Proteomes" id="UP000813444">
    <property type="component" value="Unassembled WGS sequence"/>
</dbReference>
<feature type="transmembrane region" description="Helical" evidence="1">
    <location>
        <begin position="95"/>
        <end position="116"/>
    </location>
</feature>
<sequence>MDGRADGRCASATMGNDLVTHHLHPRVSFDSSPARTTGYRDIPRAPILSPTRSRRTKGYPWEAPSSDRPGGDFEHTLFVLCPFSSERAAVCPGCLGRFLSSFFLHLLFFHFLILSLPHITRPLLPGPACVCVYVCVLMRVSAYVCMCGLHAARPASSEASHSSICISHRRPSSPSPALA</sequence>